<dbReference type="SUPFAM" id="SSF50494">
    <property type="entry name" value="Trypsin-like serine proteases"/>
    <property type="match status" value="1"/>
</dbReference>
<sequence length="502" mass="56203">MQLSLALALQFLIYVLTRPSAAKCPVKFHPPEGKCMIGCMFDSDCEPGKQICCKSGCWSSCENLSKCQLERRKYLTRASPQPYVPECDEDGNYKKTQCETKKGRKVCWNVDLNGKKMAHGGVMGNTRQPPKKTSTIKYPVQVFGIHTTEVEENESEAGSVHSKCFKKRDRKTKLRKTSPSTFVPRCKVNGKFKRVQCHYMPSKKCWCVDTTTGKEIPGTRVRKGRPRCRQGHCGLRLKRNRRIVGGHESVEGAWPWQAALFLNGTQHRCGATLIKSSWVVTAAHCFNTFRLGSNGSTHKRSGEFSSTNPSDWEVRLGEHSFLTVESHEKRLKVVEIRVHPNYIAGNLTHPGDYDVALVRIHRSLKLGRTVNSICLPDNFKFFKPGMRCAIAGWGKTSWNGSVSPVLRTAWVDLVSRTVCNADISYGGKISKRFVCAGFKEGGIDACAYDSGGPLMCSLESGRWILAGIISWGEKCALPHKYGVYSNVSHFVPWISSILRIER</sequence>
<name>A0A6P8HVV6_ACTTE</name>
<dbReference type="RefSeq" id="XP_031559483.1">
    <property type="nucleotide sequence ID" value="XM_031703623.1"/>
</dbReference>
<dbReference type="OrthoDB" id="10059102at2759"/>
<keyword evidence="2" id="KW-0378">Hydrolase</keyword>
<dbReference type="PANTHER" id="PTHR24252">
    <property type="entry name" value="ACROSIN-RELATED"/>
    <property type="match status" value="1"/>
</dbReference>
<dbReference type="PROSITE" id="PS50240">
    <property type="entry name" value="TRYPSIN_DOM"/>
    <property type="match status" value="1"/>
</dbReference>
<keyword evidence="3" id="KW-0720">Serine protease</keyword>
<evidence type="ECO:0000256" key="3">
    <source>
        <dbReference type="ARBA" id="ARBA00022825"/>
    </source>
</evidence>
<proteinExistence type="predicted"/>
<keyword evidence="6" id="KW-0732">Signal</keyword>
<protein>
    <submittedName>
        <fullName evidence="10">Plasminogen-like isoform X1</fullName>
    </submittedName>
</protein>
<feature type="signal peptide" evidence="6">
    <location>
        <begin position="1"/>
        <end position="22"/>
    </location>
</feature>
<dbReference type="Pfam" id="PF00086">
    <property type="entry name" value="Thyroglobulin_1"/>
    <property type="match status" value="2"/>
</dbReference>
<dbReference type="PRINTS" id="PR00722">
    <property type="entry name" value="CHYMOTRYPSIN"/>
</dbReference>
<dbReference type="Proteomes" id="UP000515163">
    <property type="component" value="Unplaced"/>
</dbReference>
<dbReference type="GeneID" id="116295716"/>
<dbReference type="InterPro" id="IPR001314">
    <property type="entry name" value="Peptidase_S1A"/>
</dbReference>
<dbReference type="InterPro" id="IPR018114">
    <property type="entry name" value="TRYPSIN_HIS"/>
</dbReference>
<dbReference type="SUPFAM" id="SSF57610">
    <property type="entry name" value="Thyroglobulin type-1 domain"/>
    <property type="match status" value="2"/>
</dbReference>
<dbReference type="InterPro" id="IPR043504">
    <property type="entry name" value="Peptidase_S1_PA_chymotrypsin"/>
</dbReference>
<dbReference type="InParanoid" id="A0A6P8HVV6"/>
<evidence type="ECO:0000259" key="8">
    <source>
        <dbReference type="PROSITE" id="PS51162"/>
    </source>
</evidence>
<feature type="chain" id="PRO_5027536692" evidence="6">
    <location>
        <begin position="23"/>
        <end position="502"/>
    </location>
</feature>
<feature type="domain" description="Peptidase S1" evidence="7">
    <location>
        <begin position="243"/>
        <end position="499"/>
    </location>
</feature>
<dbReference type="PANTHER" id="PTHR24252:SF20">
    <property type="entry name" value="LOW QUALITY PROTEIN: TRANSMEMBRANE PROTEASE SERINE 6"/>
    <property type="match status" value="1"/>
</dbReference>
<evidence type="ECO:0000256" key="1">
    <source>
        <dbReference type="ARBA" id="ARBA00022670"/>
    </source>
</evidence>
<dbReference type="InterPro" id="IPR000716">
    <property type="entry name" value="Thyroglobulin_1"/>
</dbReference>
<evidence type="ECO:0000313" key="10">
    <source>
        <dbReference type="RefSeq" id="XP_031559483.1"/>
    </source>
</evidence>
<accession>A0A6P8HVV6</accession>
<dbReference type="InterPro" id="IPR009003">
    <property type="entry name" value="Peptidase_S1_PA"/>
</dbReference>
<dbReference type="Pfam" id="PF00089">
    <property type="entry name" value="Trypsin"/>
    <property type="match status" value="1"/>
</dbReference>
<evidence type="ECO:0000256" key="5">
    <source>
        <dbReference type="PROSITE-ProRule" id="PRU00500"/>
    </source>
</evidence>
<dbReference type="PROSITE" id="PS00134">
    <property type="entry name" value="TRYPSIN_HIS"/>
    <property type="match status" value="1"/>
</dbReference>
<dbReference type="Gene3D" id="2.40.10.10">
    <property type="entry name" value="Trypsin-like serine proteases"/>
    <property type="match status" value="1"/>
</dbReference>
<dbReference type="CDD" id="cd00191">
    <property type="entry name" value="TY"/>
    <property type="match status" value="2"/>
</dbReference>
<reference evidence="10" key="1">
    <citation type="submission" date="2025-08" db="UniProtKB">
        <authorList>
            <consortium name="RefSeq"/>
        </authorList>
    </citation>
    <scope>IDENTIFICATION</scope>
    <source>
        <tissue evidence="10">Tentacle</tissue>
    </source>
</reference>
<dbReference type="AlphaFoldDB" id="A0A6P8HVV6"/>
<dbReference type="InterPro" id="IPR001254">
    <property type="entry name" value="Trypsin_dom"/>
</dbReference>
<dbReference type="GO" id="GO:0006508">
    <property type="term" value="P:proteolysis"/>
    <property type="evidence" value="ECO:0007669"/>
    <property type="project" value="UniProtKB-KW"/>
</dbReference>
<feature type="domain" description="Thyroglobulin type-1" evidence="8">
    <location>
        <begin position="161"/>
        <end position="228"/>
    </location>
</feature>
<dbReference type="FunCoup" id="A0A6P8HVV6">
    <property type="interactions" value="420"/>
</dbReference>
<evidence type="ECO:0000256" key="4">
    <source>
        <dbReference type="ARBA" id="ARBA00023157"/>
    </source>
</evidence>
<feature type="domain" description="Thyroglobulin type-1" evidence="8">
    <location>
        <begin position="64"/>
        <end position="132"/>
    </location>
</feature>
<comment type="caution">
    <text evidence="5">Lacks conserved residue(s) required for the propagation of feature annotation.</text>
</comment>
<organism evidence="9 10">
    <name type="scientific">Actinia tenebrosa</name>
    <name type="common">Australian red waratah sea anemone</name>
    <dbReference type="NCBI Taxonomy" id="6105"/>
    <lineage>
        <taxon>Eukaryota</taxon>
        <taxon>Metazoa</taxon>
        <taxon>Cnidaria</taxon>
        <taxon>Anthozoa</taxon>
        <taxon>Hexacorallia</taxon>
        <taxon>Actiniaria</taxon>
        <taxon>Actiniidae</taxon>
        <taxon>Actinia</taxon>
    </lineage>
</organism>
<evidence type="ECO:0000256" key="6">
    <source>
        <dbReference type="SAM" id="SignalP"/>
    </source>
</evidence>
<dbReference type="InterPro" id="IPR036857">
    <property type="entry name" value="Thyroglobulin_1_sf"/>
</dbReference>
<dbReference type="KEGG" id="aten:116295716"/>
<evidence type="ECO:0000256" key="2">
    <source>
        <dbReference type="ARBA" id="ARBA00022801"/>
    </source>
</evidence>
<dbReference type="SMART" id="SM00020">
    <property type="entry name" value="Tryp_SPc"/>
    <property type="match status" value="1"/>
</dbReference>
<evidence type="ECO:0000313" key="9">
    <source>
        <dbReference type="Proteomes" id="UP000515163"/>
    </source>
</evidence>
<keyword evidence="4" id="KW-1015">Disulfide bond</keyword>
<evidence type="ECO:0000259" key="7">
    <source>
        <dbReference type="PROSITE" id="PS50240"/>
    </source>
</evidence>
<dbReference type="PROSITE" id="PS00484">
    <property type="entry name" value="THYROGLOBULIN_1_1"/>
    <property type="match status" value="1"/>
</dbReference>
<keyword evidence="1" id="KW-0645">Protease</keyword>
<keyword evidence="9" id="KW-1185">Reference proteome</keyword>
<dbReference type="PROSITE" id="PS51162">
    <property type="entry name" value="THYROGLOBULIN_1_2"/>
    <property type="match status" value="2"/>
</dbReference>
<dbReference type="Gene3D" id="4.10.800.10">
    <property type="entry name" value="Thyroglobulin type-1"/>
    <property type="match status" value="2"/>
</dbReference>
<dbReference type="CDD" id="cd00190">
    <property type="entry name" value="Tryp_SPc"/>
    <property type="match status" value="1"/>
</dbReference>
<dbReference type="FunFam" id="2.40.10.10:FF:000003">
    <property type="entry name" value="Transmembrane serine protease 3"/>
    <property type="match status" value="1"/>
</dbReference>
<dbReference type="SMART" id="SM00211">
    <property type="entry name" value="TY"/>
    <property type="match status" value="2"/>
</dbReference>
<dbReference type="GO" id="GO:0004252">
    <property type="term" value="F:serine-type endopeptidase activity"/>
    <property type="evidence" value="ECO:0007669"/>
    <property type="project" value="InterPro"/>
</dbReference>
<gene>
    <name evidence="10" type="primary">LOC116295716</name>
</gene>